<evidence type="ECO:0008006" key="2">
    <source>
        <dbReference type="Google" id="ProtNLM"/>
    </source>
</evidence>
<accession>A0A382JGA6</accession>
<sequence>MIFYIFLFCSFFFAQNISDTIDTLAVKKTSYSSSLKIDSLLNGSQNNDIFYEQLYESKLTFADAIIYDITLDTIETQIHFQSLFESFEFLDSLSLSDEYKRIEYNLILNASIDYYQNKSLTTNKLESPLSMALFKEKLDNFIYKQQLEEVEFVDETIEFIPGHIPITFNSKVYKNVKYFSSPAGKKGVQLWLNRSQKFKNIILPILEKENVPPEIFYLCVIESGLNPLALSYAQASGPW</sequence>
<proteinExistence type="predicted"/>
<dbReference type="EMBL" id="UINC01073940">
    <property type="protein sequence ID" value="SVC10695.1"/>
    <property type="molecule type" value="Genomic_DNA"/>
</dbReference>
<protein>
    <recommendedName>
        <fullName evidence="2">Transglycosylase SLT domain-containing protein</fullName>
    </recommendedName>
</protein>
<dbReference type="InterPro" id="IPR023346">
    <property type="entry name" value="Lysozyme-like_dom_sf"/>
</dbReference>
<feature type="non-terminal residue" evidence="1">
    <location>
        <position position="239"/>
    </location>
</feature>
<name>A0A382JGA6_9ZZZZ</name>
<evidence type="ECO:0000313" key="1">
    <source>
        <dbReference type="EMBL" id="SVC10695.1"/>
    </source>
</evidence>
<organism evidence="1">
    <name type="scientific">marine metagenome</name>
    <dbReference type="NCBI Taxonomy" id="408172"/>
    <lineage>
        <taxon>unclassified sequences</taxon>
        <taxon>metagenomes</taxon>
        <taxon>ecological metagenomes</taxon>
    </lineage>
</organism>
<reference evidence="1" key="1">
    <citation type="submission" date="2018-05" db="EMBL/GenBank/DDBJ databases">
        <authorList>
            <person name="Lanie J.A."/>
            <person name="Ng W.-L."/>
            <person name="Kazmierczak K.M."/>
            <person name="Andrzejewski T.M."/>
            <person name="Davidsen T.M."/>
            <person name="Wayne K.J."/>
            <person name="Tettelin H."/>
            <person name="Glass J.I."/>
            <person name="Rusch D."/>
            <person name="Podicherti R."/>
            <person name="Tsui H.-C.T."/>
            <person name="Winkler M.E."/>
        </authorList>
    </citation>
    <scope>NUCLEOTIDE SEQUENCE</scope>
</reference>
<dbReference type="SUPFAM" id="SSF53955">
    <property type="entry name" value="Lysozyme-like"/>
    <property type="match status" value="1"/>
</dbReference>
<dbReference type="AlphaFoldDB" id="A0A382JGA6"/>
<gene>
    <name evidence="1" type="ORF">METZ01_LOCUS263549</name>
</gene>